<dbReference type="EMBL" id="CZQD01000048">
    <property type="protein sequence ID" value="CUS57757.1"/>
    <property type="molecule type" value="Genomic_DNA"/>
</dbReference>
<proteinExistence type="predicted"/>
<evidence type="ECO:0000259" key="1">
    <source>
        <dbReference type="Pfam" id="PF01551"/>
    </source>
</evidence>
<protein>
    <submittedName>
        <fullName evidence="2">Peptidase, M23/M37 family</fullName>
    </submittedName>
</protein>
<dbReference type="InterPro" id="IPR011055">
    <property type="entry name" value="Dup_hybrid_motif"/>
</dbReference>
<organism evidence="2">
    <name type="scientific">hydrothermal vent metagenome</name>
    <dbReference type="NCBI Taxonomy" id="652676"/>
    <lineage>
        <taxon>unclassified sequences</taxon>
        <taxon>metagenomes</taxon>
        <taxon>ecological metagenomes</taxon>
    </lineage>
</organism>
<dbReference type="PANTHER" id="PTHR21666:SF270">
    <property type="entry name" value="MUREIN HYDROLASE ACTIVATOR ENVC"/>
    <property type="match status" value="1"/>
</dbReference>
<dbReference type="InterPro" id="IPR050570">
    <property type="entry name" value="Cell_wall_metabolism_enzyme"/>
</dbReference>
<dbReference type="Gene3D" id="2.70.70.10">
    <property type="entry name" value="Glucose Permease (Domain IIA)"/>
    <property type="match status" value="1"/>
</dbReference>
<evidence type="ECO:0000313" key="2">
    <source>
        <dbReference type="EMBL" id="CUS57757.1"/>
    </source>
</evidence>
<reference evidence="2" key="1">
    <citation type="submission" date="2015-10" db="EMBL/GenBank/DDBJ databases">
        <authorList>
            <person name="Gilbert D.G."/>
        </authorList>
    </citation>
    <scope>NUCLEOTIDE SEQUENCE</scope>
</reference>
<dbReference type="PANTHER" id="PTHR21666">
    <property type="entry name" value="PEPTIDASE-RELATED"/>
    <property type="match status" value="1"/>
</dbReference>
<dbReference type="InterPro" id="IPR016047">
    <property type="entry name" value="M23ase_b-sheet_dom"/>
</dbReference>
<accession>A0A160U364</accession>
<dbReference type="SUPFAM" id="SSF51261">
    <property type="entry name" value="Duplicated hybrid motif"/>
    <property type="match status" value="1"/>
</dbReference>
<dbReference type="Pfam" id="PF01551">
    <property type="entry name" value="Peptidase_M23"/>
    <property type="match status" value="1"/>
</dbReference>
<gene>
    <name evidence="2" type="ORF">MGWOODY_Hyp1837</name>
</gene>
<feature type="domain" description="M23ase beta-sheet core" evidence="1">
    <location>
        <begin position="117"/>
        <end position="205"/>
    </location>
</feature>
<dbReference type="GO" id="GO:0004222">
    <property type="term" value="F:metalloendopeptidase activity"/>
    <property type="evidence" value="ECO:0007669"/>
    <property type="project" value="TreeGrafter"/>
</dbReference>
<dbReference type="AlphaFoldDB" id="A0A160U364"/>
<dbReference type="CDD" id="cd12797">
    <property type="entry name" value="M23_peptidase"/>
    <property type="match status" value="1"/>
</dbReference>
<sequence length="230" mass="24586">MGAVTLASVLIAQELDKTIAALDRPSEVIDLEEIPRPSPAPDIPPTLMSLAPSPTGFLDTLTACKGMAPSIGANVDQDLVVTDYKRFVLAEGHIRLATAPVGGGCLSSVFGPRNGGLHKGLDFYSLDPVPVFAAADGKIRRQRYQRDYGNMIVLEHGRGVFTRYAHLEGFADTREGDLVTTGQYLGTMGNTASYLIPRHLHYEVLVGTWGAHAGSFALTPVDVMSLPEAP</sequence>
<name>A0A160U364_9ZZZZ</name>